<dbReference type="Pfam" id="PF00593">
    <property type="entry name" value="TonB_dep_Rec_b-barrel"/>
    <property type="match status" value="1"/>
</dbReference>
<feature type="domain" description="TonB-dependent receptor-like beta-barrel" evidence="11">
    <location>
        <begin position="402"/>
        <end position="958"/>
    </location>
</feature>
<evidence type="ECO:0000259" key="11">
    <source>
        <dbReference type="Pfam" id="PF00593"/>
    </source>
</evidence>
<evidence type="ECO:0000256" key="2">
    <source>
        <dbReference type="ARBA" id="ARBA00022448"/>
    </source>
</evidence>
<evidence type="ECO:0000256" key="5">
    <source>
        <dbReference type="ARBA" id="ARBA00023077"/>
    </source>
</evidence>
<dbReference type="Gene3D" id="2.170.130.10">
    <property type="entry name" value="TonB-dependent receptor, plug domain"/>
    <property type="match status" value="1"/>
</dbReference>
<reference evidence="13 14" key="1">
    <citation type="submission" date="2016-10" db="EMBL/GenBank/DDBJ databases">
        <authorList>
            <person name="de Groot N.N."/>
        </authorList>
    </citation>
    <scope>NUCLEOTIDE SEQUENCE [LARGE SCALE GENOMIC DNA]</scope>
    <source>
        <strain evidence="13 14">DSM 18610</strain>
    </source>
</reference>
<evidence type="ECO:0000256" key="7">
    <source>
        <dbReference type="ARBA" id="ARBA00023237"/>
    </source>
</evidence>
<evidence type="ECO:0000256" key="8">
    <source>
        <dbReference type="PROSITE-ProRule" id="PRU01360"/>
    </source>
</evidence>
<keyword evidence="3 8" id="KW-1134">Transmembrane beta strand</keyword>
<feature type="signal peptide" evidence="10">
    <location>
        <begin position="1"/>
        <end position="34"/>
    </location>
</feature>
<proteinExistence type="inferred from homology"/>
<dbReference type="Gene3D" id="2.40.170.20">
    <property type="entry name" value="TonB-dependent receptor, beta-barrel domain"/>
    <property type="match status" value="1"/>
</dbReference>
<dbReference type="InterPro" id="IPR023997">
    <property type="entry name" value="TonB-dep_OMP_SusC/RagA_CS"/>
</dbReference>
<gene>
    <name evidence="13" type="ORF">SAMN04488023_10721</name>
</gene>
<evidence type="ECO:0000256" key="10">
    <source>
        <dbReference type="SAM" id="SignalP"/>
    </source>
</evidence>
<name>A0A1H9N3H4_9SPHI</name>
<comment type="subcellular location">
    <subcellularLocation>
        <location evidence="1 8">Cell outer membrane</location>
        <topology evidence="1 8">Multi-pass membrane protein</topology>
    </subcellularLocation>
</comment>
<evidence type="ECO:0000256" key="4">
    <source>
        <dbReference type="ARBA" id="ARBA00022692"/>
    </source>
</evidence>
<dbReference type="EMBL" id="FOGG01000007">
    <property type="protein sequence ID" value="SER30472.1"/>
    <property type="molecule type" value="Genomic_DNA"/>
</dbReference>
<keyword evidence="5 9" id="KW-0798">TonB box</keyword>
<dbReference type="AlphaFoldDB" id="A0A1H9N3H4"/>
<dbReference type="Pfam" id="PF13715">
    <property type="entry name" value="CarbopepD_reg_2"/>
    <property type="match status" value="1"/>
</dbReference>
<dbReference type="InterPro" id="IPR000531">
    <property type="entry name" value="Beta-barrel_TonB"/>
</dbReference>
<evidence type="ECO:0000256" key="9">
    <source>
        <dbReference type="RuleBase" id="RU003357"/>
    </source>
</evidence>
<evidence type="ECO:0000313" key="14">
    <source>
        <dbReference type="Proteomes" id="UP000199572"/>
    </source>
</evidence>
<comment type="similarity">
    <text evidence="8 9">Belongs to the TonB-dependent receptor family.</text>
</comment>
<dbReference type="NCBIfam" id="TIGR04057">
    <property type="entry name" value="SusC_RagA_signa"/>
    <property type="match status" value="1"/>
</dbReference>
<dbReference type="Pfam" id="PF07715">
    <property type="entry name" value="Plug"/>
    <property type="match status" value="1"/>
</dbReference>
<sequence length="1004" mass="109455">MSKNYYCCLQHHLKLFCAVLILCYGFYAPQKAYADHAPLGASLAKTVTGTIVDEQTGKPLPGAGIVVKGSNKSTTSDENGNYSISVPDDNAVLVFKYISYITQEIPVGNRTRINVSLKSNATDLSQVVVIGYGSQNKKDVTGAVKSLKSEEFNKGIITSPQQLLQGKVSGVNVTSASGEPGSVTGISIRGPGGVRSGSTPLFVIDGLPLDNSNTGMGDPLSFINPQDIESIDVLKDASATAIYGSRGANGVIIITTKKGKSGASTLSASASTGYSTLARALPVLTADEFRIEVPKAGGVLDDKGGNTDWQKEATRTARTDNYNLSLSGGADKLSYFASAGVQLQQGIIKKNDLDRFSGRFNATQKFWEDRIVIEMNIDAANTKQTRPPLTSVLADALINNPTYPAKDANGNPIYYQNITNPYLYFELDKEITTTNRVIGSISPSVKIIKGLVYKLNLGVDYSTATRDLENLPNAVPFREGRLESFYNINKNTLIENYLTYNWVQGRHNLSALAGHSYQRIYVQQRNYSINRFLVGDIDPIYNPGVGQDLTLANNRPGGFAFINELQSFFGRVTYQFNDRYLITANFRADGSSKFGANNKYGYFPSFSAGWKISEEEFMKNSIFSNLKLRAGFGVTGNQEIPPKITQALFTSLGSAGYPLYPTGSYPAGTTYSRLANPDIQWETSKQTDIGLDFGLFKGTLTGTIDAFHKQSKNILLQVIPADPVQPAAEVWSNVKDMTITNKGLEVELDYRHKSESGFGYNIGANFTYLKNKVQNSPYSVIPAGSVSGAGITSSTINGYINNEPIGTFFLKEFTGFDAAGMSTYRDLDGDGLITDKDRISAGTALPNKIYSFYAGANYKGFDISINFNGVSGNKTYDYTQNVSFSKLRLAKNVNSTREGFASPEESLNNATPVSTRYLKSGAFLRLNNASIGYSLNTRDLGINKWFSTIRFSITGQNLFVITDYNGYDPEVNIDRSINGVSSYGIDFFSYPKARSIIFGLNFSF</sequence>
<dbReference type="InterPro" id="IPR012910">
    <property type="entry name" value="Plug_dom"/>
</dbReference>
<evidence type="ECO:0000259" key="12">
    <source>
        <dbReference type="Pfam" id="PF07715"/>
    </source>
</evidence>
<dbReference type="Proteomes" id="UP000199572">
    <property type="component" value="Unassembled WGS sequence"/>
</dbReference>
<dbReference type="SUPFAM" id="SSF56935">
    <property type="entry name" value="Porins"/>
    <property type="match status" value="1"/>
</dbReference>
<keyword evidence="7 8" id="KW-0998">Cell outer membrane</keyword>
<keyword evidence="4 8" id="KW-0812">Transmembrane</keyword>
<dbReference type="PROSITE" id="PS52016">
    <property type="entry name" value="TONB_DEPENDENT_REC_3"/>
    <property type="match status" value="1"/>
</dbReference>
<evidence type="ECO:0000256" key="1">
    <source>
        <dbReference type="ARBA" id="ARBA00004571"/>
    </source>
</evidence>
<keyword evidence="6 8" id="KW-0472">Membrane</keyword>
<dbReference type="SUPFAM" id="SSF49464">
    <property type="entry name" value="Carboxypeptidase regulatory domain-like"/>
    <property type="match status" value="1"/>
</dbReference>
<dbReference type="NCBIfam" id="TIGR04056">
    <property type="entry name" value="OMP_RagA_SusC"/>
    <property type="match status" value="1"/>
</dbReference>
<evidence type="ECO:0000256" key="3">
    <source>
        <dbReference type="ARBA" id="ARBA00022452"/>
    </source>
</evidence>
<feature type="domain" description="TonB-dependent receptor plug" evidence="12">
    <location>
        <begin position="137"/>
        <end position="251"/>
    </location>
</feature>
<dbReference type="Gene3D" id="2.60.40.1120">
    <property type="entry name" value="Carboxypeptidase-like, regulatory domain"/>
    <property type="match status" value="1"/>
</dbReference>
<dbReference type="InterPro" id="IPR039426">
    <property type="entry name" value="TonB-dep_rcpt-like"/>
</dbReference>
<keyword evidence="14" id="KW-1185">Reference proteome</keyword>
<dbReference type="RefSeq" id="WP_090882993.1">
    <property type="nucleotide sequence ID" value="NZ_FOGG01000007.1"/>
</dbReference>
<feature type="chain" id="PRO_5011497704" evidence="10">
    <location>
        <begin position="35"/>
        <end position="1004"/>
    </location>
</feature>
<dbReference type="InterPro" id="IPR023996">
    <property type="entry name" value="TonB-dep_OMP_SusC/RagA"/>
</dbReference>
<accession>A0A1H9N3H4</accession>
<evidence type="ECO:0000256" key="6">
    <source>
        <dbReference type="ARBA" id="ARBA00023136"/>
    </source>
</evidence>
<dbReference type="GO" id="GO:0009279">
    <property type="term" value="C:cell outer membrane"/>
    <property type="evidence" value="ECO:0007669"/>
    <property type="project" value="UniProtKB-SubCell"/>
</dbReference>
<dbReference type="InterPro" id="IPR036942">
    <property type="entry name" value="Beta-barrel_TonB_sf"/>
</dbReference>
<dbReference type="STRING" id="390241.SAMN04488023_10721"/>
<keyword evidence="10" id="KW-0732">Signal</keyword>
<dbReference type="InterPro" id="IPR008969">
    <property type="entry name" value="CarboxyPept-like_regulatory"/>
</dbReference>
<keyword evidence="2 8" id="KW-0813">Transport</keyword>
<protein>
    <submittedName>
        <fullName evidence="13">Iron complex outermembrane recepter protein</fullName>
    </submittedName>
</protein>
<organism evidence="13 14">
    <name type="scientific">Pedobacter rhizosphaerae</name>
    <dbReference type="NCBI Taxonomy" id="390241"/>
    <lineage>
        <taxon>Bacteria</taxon>
        <taxon>Pseudomonadati</taxon>
        <taxon>Bacteroidota</taxon>
        <taxon>Sphingobacteriia</taxon>
        <taxon>Sphingobacteriales</taxon>
        <taxon>Sphingobacteriaceae</taxon>
        <taxon>Pedobacter</taxon>
    </lineage>
</organism>
<dbReference type="OrthoDB" id="9768177at2"/>
<evidence type="ECO:0000313" key="13">
    <source>
        <dbReference type="EMBL" id="SER30472.1"/>
    </source>
</evidence>
<dbReference type="InterPro" id="IPR037066">
    <property type="entry name" value="Plug_dom_sf"/>
</dbReference>